<keyword evidence="3 6" id="KW-0521">NADP</keyword>
<evidence type="ECO:0000313" key="11">
    <source>
        <dbReference type="EMBL" id="AIF67230.1"/>
    </source>
</evidence>
<dbReference type="PROSITE" id="PS00521">
    <property type="entry name" value="P5CR"/>
    <property type="match status" value="1"/>
</dbReference>
<dbReference type="GO" id="GO:0005737">
    <property type="term" value="C:cytoplasm"/>
    <property type="evidence" value="ECO:0007669"/>
    <property type="project" value="UniProtKB-SubCell"/>
</dbReference>
<dbReference type="InterPro" id="IPR036291">
    <property type="entry name" value="NAD(P)-bd_dom_sf"/>
</dbReference>
<comment type="pathway">
    <text evidence="6 8">Amino-acid biosynthesis; L-proline biosynthesis; L-proline from L-glutamate 5-semialdehyde: step 1/1.</text>
</comment>
<sequence length="273" mass="28570">MKKIAFVGAGAMAEALVKGLIAAEHLPAKGIWLTNHANDARLQELHDAYGVTITRNQTALLKDADVIILSMKPKDAEVALTSLKASKLEPGQIVVSILAGIHTSFLESYLPSNQPVVRAMPNTSATILEAATAVAAGVHAGSEDMKVVSSLFKTVGESVEVDEEDMDAVTAISGSGPAYLYYMMEALEEASSQVGLDETVGKQLLIQTFKGAARMLEQSELTPAQLRANITSAGGTTAAGISVLEERGVKAAIQACVKAAAARSKEMGQAFSK</sequence>
<reference evidence="11 12" key="1">
    <citation type="submission" date="2014-07" db="EMBL/GenBank/DDBJ databases">
        <title>Complete genome sequence of a moderately halophilic bacterium Terribacillus aidingensis MP602, isolated from Cryptomeria fortunei in Tianmu mountain in China.</title>
        <authorList>
            <person name="Wang Y."/>
            <person name="Lu P."/>
            <person name="Zhang L."/>
        </authorList>
    </citation>
    <scope>NUCLEOTIDE SEQUENCE [LARGE SCALE GENOMIC DNA]</scope>
    <source>
        <strain evidence="11 12">MP602</strain>
    </source>
</reference>
<dbReference type="SUPFAM" id="SSF51735">
    <property type="entry name" value="NAD(P)-binding Rossmann-fold domains"/>
    <property type="match status" value="1"/>
</dbReference>
<evidence type="ECO:0000259" key="10">
    <source>
        <dbReference type="Pfam" id="PF14748"/>
    </source>
</evidence>
<accession>A0A075LKG2</accession>
<evidence type="ECO:0000256" key="2">
    <source>
        <dbReference type="ARBA" id="ARBA00022650"/>
    </source>
</evidence>
<dbReference type="KEGG" id="tap:GZ22_11645"/>
<dbReference type="PIRSF" id="PIRSF000193">
    <property type="entry name" value="Pyrrol-5-carb_rd"/>
    <property type="match status" value="1"/>
</dbReference>
<dbReference type="SUPFAM" id="SSF48179">
    <property type="entry name" value="6-phosphogluconate dehydrogenase C-terminal domain-like"/>
    <property type="match status" value="1"/>
</dbReference>
<dbReference type="AlphaFoldDB" id="A0A075LKG2"/>
<dbReference type="FunFam" id="1.10.3730.10:FF:000001">
    <property type="entry name" value="Pyrroline-5-carboxylate reductase"/>
    <property type="match status" value="1"/>
</dbReference>
<name>A0A075LKG2_9BACI</name>
<dbReference type="GO" id="GO:0055129">
    <property type="term" value="P:L-proline biosynthetic process"/>
    <property type="evidence" value="ECO:0007669"/>
    <property type="project" value="UniProtKB-UniRule"/>
</dbReference>
<evidence type="ECO:0000256" key="5">
    <source>
        <dbReference type="ARBA" id="ARBA00058118"/>
    </source>
</evidence>
<proteinExistence type="inferred from homology"/>
<dbReference type="NCBIfam" id="TIGR00112">
    <property type="entry name" value="proC"/>
    <property type="match status" value="1"/>
</dbReference>
<dbReference type="HOGENOM" id="CLU_042344_0_1_9"/>
<dbReference type="Pfam" id="PF03807">
    <property type="entry name" value="F420_oxidored"/>
    <property type="match status" value="1"/>
</dbReference>
<dbReference type="EC" id="1.5.1.2" evidence="6 7"/>
<keyword evidence="4 6" id="KW-0560">Oxidoreductase</keyword>
<feature type="domain" description="Pyrroline-5-carboxylate reductase catalytic N-terminal" evidence="9">
    <location>
        <begin position="3"/>
        <end position="100"/>
    </location>
</feature>
<evidence type="ECO:0000313" key="12">
    <source>
        <dbReference type="Proteomes" id="UP000027980"/>
    </source>
</evidence>
<comment type="similarity">
    <text evidence="1 6 8">Belongs to the pyrroline-5-carboxylate reductase family.</text>
</comment>
<dbReference type="Pfam" id="PF14748">
    <property type="entry name" value="P5CR_dimer"/>
    <property type="match status" value="1"/>
</dbReference>
<dbReference type="InterPro" id="IPR053790">
    <property type="entry name" value="P5CR-like_CS"/>
</dbReference>
<comment type="catalytic activity">
    <reaction evidence="6">
        <text>L-proline + NAD(+) = (S)-1-pyrroline-5-carboxylate + NADH + 2 H(+)</text>
        <dbReference type="Rhea" id="RHEA:14105"/>
        <dbReference type="ChEBI" id="CHEBI:15378"/>
        <dbReference type="ChEBI" id="CHEBI:17388"/>
        <dbReference type="ChEBI" id="CHEBI:57540"/>
        <dbReference type="ChEBI" id="CHEBI:57945"/>
        <dbReference type="ChEBI" id="CHEBI:60039"/>
        <dbReference type="EC" id="1.5.1.2"/>
    </reaction>
</comment>
<organism evidence="11 12">
    <name type="scientific">Terribacillus saccharophilus</name>
    <dbReference type="NCBI Taxonomy" id="361277"/>
    <lineage>
        <taxon>Bacteria</taxon>
        <taxon>Bacillati</taxon>
        <taxon>Bacillota</taxon>
        <taxon>Bacilli</taxon>
        <taxon>Bacillales</taxon>
        <taxon>Bacillaceae</taxon>
        <taxon>Terribacillus</taxon>
    </lineage>
</organism>
<dbReference type="HAMAP" id="MF_01925">
    <property type="entry name" value="P5C_reductase"/>
    <property type="match status" value="1"/>
</dbReference>
<dbReference type="RefSeq" id="WP_038562575.1">
    <property type="nucleotide sequence ID" value="NZ_CP008876.1"/>
</dbReference>
<evidence type="ECO:0000256" key="1">
    <source>
        <dbReference type="ARBA" id="ARBA00005525"/>
    </source>
</evidence>
<dbReference type="InterPro" id="IPR008927">
    <property type="entry name" value="6-PGluconate_DH-like_C_sf"/>
</dbReference>
<evidence type="ECO:0000259" key="9">
    <source>
        <dbReference type="Pfam" id="PF03807"/>
    </source>
</evidence>
<dbReference type="Gene3D" id="1.10.3730.10">
    <property type="entry name" value="ProC C-terminal domain-like"/>
    <property type="match status" value="1"/>
</dbReference>
<comment type="subcellular location">
    <subcellularLocation>
        <location evidence="6">Cytoplasm</location>
    </subcellularLocation>
</comment>
<evidence type="ECO:0000256" key="8">
    <source>
        <dbReference type="RuleBase" id="RU003903"/>
    </source>
</evidence>
<dbReference type="InterPro" id="IPR000304">
    <property type="entry name" value="Pyrroline-COOH_reductase"/>
</dbReference>
<gene>
    <name evidence="6" type="primary">proC</name>
    <name evidence="11" type="ORF">GZ22_11645</name>
</gene>
<evidence type="ECO:0000256" key="6">
    <source>
        <dbReference type="HAMAP-Rule" id="MF_01925"/>
    </source>
</evidence>
<dbReference type="OrthoDB" id="9805754at2"/>
<dbReference type="InterPro" id="IPR029036">
    <property type="entry name" value="P5CR_dimer"/>
</dbReference>
<evidence type="ECO:0000256" key="3">
    <source>
        <dbReference type="ARBA" id="ARBA00022857"/>
    </source>
</evidence>
<dbReference type="PANTHER" id="PTHR11645">
    <property type="entry name" value="PYRROLINE-5-CARBOXYLATE REDUCTASE"/>
    <property type="match status" value="1"/>
</dbReference>
<dbReference type="Gene3D" id="3.40.50.720">
    <property type="entry name" value="NAD(P)-binding Rossmann-like Domain"/>
    <property type="match status" value="1"/>
</dbReference>
<dbReference type="UniPathway" id="UPA00098">
    <property type="reaction ID" value="UER00361"/>
</dbReference>
<dbReference type="GeneID" id="34220144"/>
<dbReference type="Proteomes" id="UP000027980">
    <property type="component" value="Chromosome"/>
</dbReference>
<comment type="catalytic activity">
    <reaction evidence="6 8">
        <text>L-proline + NADP(+) = (S)-1-pyrroline-5-carboxylate + NADPH + 2 H(+)</text>
        <dbReference type="Rhea" id="RHEA:14109"/>
        <dbReference type="ChEBI" id="CHEBI:15378"/>
        <dbReference type="ChEBI" id="CHEBI:17388"/>
        <dbReference type="ChEBI" id="CHEBI:57783"/>
        <dbReference type="ChEBI" id="CHEBI:58349"/>
        <dbReference type="ChEBI" id="CHEBI:60039"/>
        <dbReference type="EC" id="1.5.1.2"/>
    </reaction>
</comment>
<comment type="function">
    <text evidence="5 6">Catalyzes the reduction of 1-pyrroline-5-carboxylate (PCA) to L-proline.</text>
</comment>
<feature type="domain" description="Pyrroline-5-carboxylate reductase dimerisation" evidence="10">
    <location>
        <begin position="163"/>
        <end position="267"/>
    </location>
</feature>
<dbReference type="InterPro" id="IPR028939">
    <property type="entry name" value="P5C_Rdtase_cat_N"/>
</dbReference>
<keyword evidence="2 6" id="KW-0641">Proline biosynthesis</keyword>
<protein>
    <recommendedName>
        <fullName evidence="6 7">Pyrroline-5-carboxylate reductase</fullName>
        <shortName evidence="6">P5C reductase</shortName>
        <shortName evidence="6">P5CR</shortName>
        <ecNumber evidence="6 7">1.5.1.2</ecNumber>
    </recommendedName>
    <alternativeName>
        <fullName evidence="6">PCA reductase</fullName>
    </alternativeName>
</protein>
<keyword evidence="6 8" id="KW-0028">Amino-acid biosynthesis</keyword>
<evidence type="ECO:0000256" key="4">
    <source>
        <dbReference type="ARBA" id="ARBA00023002"/>
    </source>
</evidence>
<dbReference type="GO" id="GO:0004735">
    <property type="term" value="F:pyrroline-5-carboxylate reductase activity"/>
    <property type="evidence" value="ECO:0007669"/>
    <property type="project" value="UniProtKB-UniRule"/>
</dbReference>
<dbReference type="EMBL" id="CP008876">
    <property type="protein sequence ID" value="AIF67230.1"/>
    <property type="molecule type" value="Genomic_DNA"/>
</dbReference>
<evidence type="ECO:0000256" key="7">
    <source>
        <dbReference type="NCBIfam" id="TIGR00112"/>
    </source>
</evidence>
<dbReference type="PANTHER" id="PTHR11645:SF49">
    <property type="entry name" value="PYRROLINE-5-CARBOXYLATE REDUCTASE 1"/>
    <property type="match status" value="1"/>
</dbReference>
<keyword evidence="6" id="KW-0963">Cytoplasm</keyword>